<dbReference type="Proteomes" id="UP001612741">
    <property type="component" value="Unassembled WGS sequence"/>
</dbReference>
<proteinExistence type="predicted"/>
<keyword evidence="3" id="KW-1185">Reference proteome</keyword>
<accession>A0ABW7YQE2</accession>
<keyword evidence="1" id="KW-0732">Signal</keyword>
<feature type="chain" id="PRO_5046323997" evidence="1">
    <location>
        <begin position="26"/>
        <end position="95"/>
    </location>
</feature>
<protein>
    <submittedName>
        <fullName evidence="2">Uncharacterized protein</fullName>
    </submittedName>
</protein>
<organism evidence="2 3">
    <name type="scientific">Nonomuraea typhae</name>
    <dbReference type="NCBI Taxonomy" id="2603600"/>
    <lineage>
        <taxon>Bacteria</taxon>
        <taxon>Bacillati</taxon>
        <taxon>Actinomycetota</taxon>
        <taxon>Actinomycetes</taxon>
        <taxon>Streptosporangiales</taxon>
        <taxon>Streptosporangiaceae</taxon>
        <taxon>Nonomuraea</taxon>
    </lineage>
</organism>
<name>A0ABW7YQE2_9ACTN</name>
<dbReference type="RefSeq" id="WP_397081389.1">
    <property type="nucleotide sequence ID" value="NZ_JBITGY010000003.1"/>
</dbReference>
<reference evidence="2 3" key="1">
    <citation type="submission" date="2024-10" db="EMBL/GenBank/DDBJ databases">
        <title>The Natural Products Discovery Center: Release of the First 8490 Sequenced Strains for Exploring Actinobacteria Biosynthetic Diversity.</title>
        <authorList>
            <person name="Kalkreuter E."/>
            <person name="Kautsar S.A."/>
            <person name="Yang D."/>
            <person name="Bader C.D."/>
            <person name="Teijaro C.N."/>
            <person name="Fluegel L."/>
            <person name="Davis C.M."/>
            <person name="Simpson J.R."/>
            <person name="Lauterbach L."/>
            <person name="Steele A.D."/>
            <person name="Gui C."/>
            <person name="Meng S."/>
            <person name="Li G."/>
            <person name="Viehrig K."/>
            <person name="Ye F."/>
            <person name="Su P."/>
            <person name="Kiefer A.F."/>
            <person name="Nichols A."/>
            <person name="Cepeda A.J."/>
            <person name="Yan W."/>
            <person name="Fan B."/>
            <person name="Jiang Y."/>
            <person name="Adhikari A."/>
            <person name="Zheng C.-J."/>
            <person name="Schuster L."/>
            <person name="Cowan T.M."/>
            <person name="Smanski M.J."/>
            <person name="Chevrette M.G."/>
            <person name="De Carvalho L.P.S."/>
            <person name="Shen B."/>
        </authorList>
    </citation>
    <scope>NUCLEOTIDE SEQUENCE [LARGE SCALE GENOMIC DNA]</scope>
    <source>
        <strain evidence="2 3">NPDC050545</strain>
    </source>
</reference>
<feature type="signal peptide" evidence="1">
    <location>
        <begin position="1"/>
        <end position="25"/>
    </location>
</feature>
<gene>
    <name evidence="2" type="ORF">ACIBG2_12135</name>
</gene>
<evidence type="ECO:0000313" key="3">
    <source>
        <dbReference type="Proteomes" id="UP001612741"/>
    </source>
</evidence>
<comment type="caution">
    <text evidence="2">The sequence shown here is derived from an EMBL/GenBank/DDBJ whole genome shotgun (WGS) entry which is preliminary data.</text>
</comment>
<dbReference type="EMBL" id="JBITGY010000003">
    <property type="protein sequence ID" value="MFI6498132.1"/>
    <property type="molecule type" value="Genomic_DNA"/>
</dbReference>
<evidence type="ECO:0000256" key="1">
    <source>
        <dbReference type="SAM" id="SignalP"/>
    </source>
</evidence>
<evidence type="ECO:0000313" key="2">
    <source>
        <dbReference type="EMBL" id="MFI6498132.1"/>
    </source>
</evidence>
<sequence length="95" mass="9512">MKTPSLTIALSAALLTTSLAAPAHAAASDAVCFTGGRTPTSGGYYKVNGNGCDGHSGTTVTIRFGTAAGDYACGWTFLWNSMLGADNCVLTSSGT</sequence>